<evidence type="ECO:0000313" key="2">
    <source>
        <dbReference type="Proteomes" id="UP001163324"/>
    </source>
</evidence>
<sequence length="484" mass="52726">MVRKALRAGANPNSLDVAWVVGRGSRRLHLVSHFYKMPLHYAARCGDSDLVWELIDAGAWVDGLDYERREPLFYAATSNRVHVAKLLMDEGVDVAAASYMGETALQQASHKGHLEVAKQLLSAGGHPDHLDTAEETALVNAAARGRASIAELLLDHGADVNRGSGLDGTMAPSYAMNLHHTDVAKLLVARGADPYDVFPWNEGETPITWAVGSNDAAFVSWLLELGFTIDVEGGVASSTSSVYRAVEHGAHNVVRLFMQMGVVGDAESWECSSLYRESVRLFYEDTARLFTEHGCDVNCARFAPESPLTQAIGEHCERTACFLVGAGSDVDFSGGDRTAPVINSILKNQDQLLELLLETGADVNVRSCHGQTALWAAVWRGDSDVVKLVLSKGADPNTLDPENRSLLHQAMENKDRETFMCLRAAGGPSLTGATGNTTTRTTAFRWCSDRTRSMRLIRERRRGINGGNRQGQAPLRVEPLNIRC</sequence>
<name>A0ACC0UWM8_9HYPO</name>
<dbReference type="Proteomes" id="UP001163324">
    <property type="component" value="Chromosome 7"/>
</dbReference>
<keyword evidence="2" id="KW-1185">Reference proteome</keyword>
<comment type="caution">
    <text evidence="1">The sequence shown here is derived from an EMBL/GenBank/DDBJ whole genome shotgun (WGS) entry which is preliminary data.</text>
</comment>
<evidence type="ECO:0000313" key="1">
    <source>
        <dbReference type="EMBL" id="KAI9897899.1"/>
    </source>
</evidence>
<dbReference type="EMBL" id="CM047946">
    <property type="protein sequence ID" value="KAI9897899.1"/>
    <property type="molecule type" value="Genomic_DNA"/>
</dbReference>
<organism evidence="1 2">
    <name type="scientific">Trichothecium roseum</name>
    <dbReference type="NCBI Taxonomy" id="47278"/>
    <lineage>
        <taxon>Eukaryota</taxon>
        <taxon>Fungi</taxon>
        <taxon>Dikarya</taxon>
        <taxon>Ascomycota</taxon>
        <taxon>Pezizomycotina</taxon>
        <taxon>Sordariomycetes</taxon>
        <taxon>Hypocreomycetidae</taxon>
        <taxon>Hypocreales</taxon>
        <taxon>Hypocreales incertae sedis</taxon>
        <taxon>Trichothecium</taxon>
    </lineage>
</organism>
<gene>
    <name evidence="1" type="ORF">N3K66_007755</name>
</gene>
<accession>A0ACC0UWM8</accession>
<reference evidence="1" key="1">
    <citation type="submission" date="2022-10" db="EMBL/GenBank/DDBJ databases">
        <title>Complete Genome of Trichothecium roseum strain YXFP-22015, a Plant Pathogen Isolated from Citrus.</title>
        <authorList>
            <person name="Wang Y."/>
            <person name="Zhu L."/>
        </authorList>
    </citation>
    <scope>NUCLEOTIDE SEQUENCE</scope>
    <source>
        <strain evidence="1">YXFP-22015</strain>
    </source>
</reference>
<protein>
    <submittedName>
        <fullName evidence="1">Uncharacterized protein</fullName>
    </submittedName>
</protein>
<proteinExistence type="predicted"/>